<protein>
    <submittedName>
        <fullName evidence="2">Uncharacterized protein</fullName>
    </submittedName>
</protein>
<organism evidence="2 3">
    <name type="scientific">Natronoarchaeum mannanilyticum</name>
    <dbReference type="NCBI Taxonomy" id="926360"/>
    <lineage>
        <taxon>Archaea</taxon>
        <taxon>Methanobacteriati</taxon>
        <taxon>Methanobacteriota</taxon>
        <taxon>Stenosarchaea group</taxon>
        <taxon>Halobacteria</taxon>
        <taxon>Halobacteriales</taxon>
        <taxon>Natronoarchaeaceae</taxon>
    </lineage>
</organism>
<name>A0AAV3T895_9EURY</name>
<dbReference type="Proteomes" id="UP001500420">
    <property type="component" value="Unassembled WGS sequence"/>
</dbReference>
<dbReference type="AlphaFoldDB" id="A0AAV3T895"/>
<keyword evidence="3" id="KW-1185">Reference proteome</keyword>
<gene>
    <name evidence="2" type="ORF">GCM10009020_13580</name>
</gene>
<proteinExistence type="predicted"/>
<evidence type="ECO:0000313" key="2">
    <source>
        <dbReference type="EMBL" id="GAA0668980.1"/>
    </source>
</evidence>
<reference evidence="2 3" key="1">
    <citation type="journal article" date="2019" name="Int. J. Syst. Evol. Microbiol.">
        <title>The Global Catalogue of Microorganisms (GCM) 10K type strain sequencing project: providing services to taxonomists for standard genome sequencing and annotation.</title>
        <authorList>
            <consortium name="The Broad Institute Genomics Platform"/>
            <consortium name="The Broad Institute Genome Sequencing Center for Infectious Disease"/>
            <person name="Wu L."/>
            <person name="Ma J."/>
        </authorList>
    </citation>
    <scope>NUCLEOTIDE SEQUENCE [LARGE SCALE GENOMIC DNA]</scope>
    <source>
        <strain evidence="2 3">JCM 16328</strain>
    </source>
</reference>
<evidence type="ECO:0000256" key="1">
    <source>
        <dbReference type="SAM" id="MobiDB-lite"/>
    </source>
</evidence>
<dbReference type="RefSeq" id="WP_343773174.1">
    <property type="nucleotide sequence ID" value="NZ_BAAADV010000001.1"/>
</dbReference>
<accession>A0AAV3T895</accession>
<feature type="region of interest" description="Disordered" evidence="1">
    <location>
        <begin position="54"/>
        <end position="75"/>
    </location>
</feature>
<evidence type="ECO:0000313" key="3">
    <source>
        <dbReference type="Proteomes" id="UP001500420"/>
    </source>
</evidence>
<sequence length="75" mass="8061">MSRADRGTTGGVERSPSALLATASDHLEDALERVDLEDDPELAERVIEAIEATDEAATLASEKDNQRRQAGTLSH</sequence>
<comment type="caution">
    <text evidence="2">The sequence shown here is derived from an EMBL/GenBank/DDBJ whole genome shotgun (WGS) entry which is preliminary data.</text>
</comment>
<dbReference type="EMBL" id="BAAADV010000001">
    <property type="protein sequence ID" value="GAA0668980.1"/>
    <property type="molecule type" value="Genomic_DNA"/>
</dbReference>